<keyword evidence="9" id="KW-0472">Membrane</keyword>
<dbReference type="CDD" id="cd00082">
    <property type="entry name" value="HisKA"/>
    <property type="match status" value="1"/>
</dbReference>
<evidence type="ECO:0000256" key="4">
    <source>
        <dbReference type="ARBA" id="ARBA00022679"/>
    </source>
</evidence>
<dbReference type="AlphaFoldDB" id="A0A5N3P3B0"/>
<comment type="catalytic activity">
    <reaction evidence="1">
        <text>ATP + protein L-histidine = ADP + protein N-phospho-L-histidine.</text>
        <dbReference type="EC" id="2.7.13.3"/>
    </reaction>
</comment>
<reference evidence="11 12" key="1">
    <citation type="journal article" date="2019" name="Microorganisms">
        <title>Genome Insights into the Novel Species Microvirga brassicacearum, a Rapeseed Endophyte with Biotechnological Potential.</title>
        <authorList>
            <person name="Jimenez-Gomez A."/>
            <person name="Saati-Santamaria Z."/>
            <person name="Igual J.M."/>
            <person name="Rivas R."/>
            <person name="Mateos P.F."/>
            <person name="Garcia-Fraile P."/>
        </authorList>
    </citation>
    <scope>NUCLEOTIDE SEQUENCE [LARGE SCALE GENOMIC DNA]</scope>
    <source>
        <strain evidence="11 12">CDVBN77</strain>
    </source>
</reference>
<evidence type="ECO:0000256" key="8">
    <source>
        <dbReference type="ARBA" id="ARBA00023012"/>
    </source>
</evidence>
<accession>A0A5N3P3B0</accession>
<name>A0A5N3P3B0_9HYPH</name>
<dbReference type="InterPro" id="IPR036890">
    <property type="entry name" value="HATPase_C_sf"/>
</dbReference>
<dbReference type="SUPFAM" id="SSF55874">
    <property type="entry name" value="ATPase domain of HSP90 chaperone/DNA topoisomerase II/histidine kinase"/>
    <property type="match status" value="1"/>
</dbReference>
<organism evidence="11 12">
    <name type="scientific">Microvirga brassicacearum</name>
    <dbReference type="NCBI Taxonomy" id="2580413"/>
    <lineage>
        <taxon>Bacteria</taxon>
        <taxon>Pseudomonadati</taxon>
        <taxon>Pseudomonadota</taxon>
        <taxon>Alphaproteobacteria</taxon>
        <taxon>Hyphomicrobiales</taxon>
        <taxon>Methylobacteriaceae</taxon>
        <taxon>Microvirga</taxon>
    </lineage>
</organism>
<dbReference type="InterPro" id="IPR005467">
    <property type="entry name" value="His_kinase_dom"/>
</dbReference>
<dbReference type="SMART" id="SM00387">
    <property type="entry name" value="HATPase_c"/>
    <property type="match status" value="1"/>
</dbReference>
<dbReference type="PANTHER" id="PTHR43065">
    <property type="entry name" value="SENSOR HISTIDINE KINASE"/>
    <property type="match status" value="1"/>
</dbReference>
<dbReference type="InterPro" id="IPR003661">
    <property type="entry name" value="HisK_dim/P_dom"/>
</dbReference>
<keyword evidence="4" id="KW-0808">Transferase</keyword>
<feature type="transmembrane region" description="Helical" evidence="9">
    <location>
        <begin position="149"/>
        <end position="172"/>
    </location>
</feature>
<evidence type="ECO:0000313" key="12">
    <source>
        <dbReference type="Proteomes" id="UP000325684"/>
    </source>
</evidence>
<keyword evidence="6 11" id="KW-0418">Kinase</keyword>
<dbReference type="Gene3D" id="3.30.565.10">
    <property type="entry name" value="Histidine kinase-like ATPase, C-terminal domain"/>
    <property type="match status" value="1"/>
</dbReference>
<dbReference type="GO" id="GO:0005524">
    <property type="term" value="F:ATP binding"/>
    <property type="evidence" value="ECO:0007669"/>
    <property type="project" value="UniProtKB-KW"/>
</dbReference>
<comment type="caution">
    <text evidence="11">The sequence shown here is derived from an EMBL/GenBank/DDBJ whole genome shotgun (WGS) entry which is preliminary data.</text>
</comment>
<evidence type="ECO:0000313" key="11">
    <source>
        <dbReference type="EMBL" id="KAB0264209.1"/>
    </source>
</evidence>
<dbReference type="SUPFAM" id="SSF47384">
    <property type="entry name" value="Homodimeric domain of signal transducing histidine kinase"/>
    <property type="match status" value="1"/>
</dbReference>
<dbReference type="InterPro" id="IPR004358">
    <property type="entry name" value="Sig_transdc_His_kin-like_C"/>
</dbReference>
<evidence type="ECO:0000259" key="10">
    <source>
        <dbReference type="PROSITE" id="PS50109"/>
    </source>
</evidence>
<dbReference type="Gene3D" id="1.10.287.130">
    <property type="match status" value="1"/>
</dbReference>
<evidence type="ECO:0000256" key="9">
    <source>
        <dbReference type="SAM" id="Phobius"/>
    </source>
</evidence>
<dbReference type="PRINTS" id="PR00344">
    <property type="entry name" value="BCTRLSENSOR"/>
</dbReference>
<keyword evidence="5" id="KW-0547">Nucleotide-binding</keyword>
<dbReference type="SMART" id="SM00388">
    <property type="entry name" value="HisKA"/>
    <property type="match status" value="1"/>
</dbReference>
<evidence type="ECO:0000256" key="5">
    <source>
        <dbReference type="ARBA" id="ARBA00022741"/>
    </source>
</evidence>
<sequence>MAAVAVFISERVLTRLQEAQTRHLGDLAAVYLDGLAPALVAPVVREDVWEVFDIVDRARQVHAGLKPTETVVATADGRVLASSNPREHPTWSLLPSSFSAERATAPAIVSHDTEGEAVARRDLSSGDRIVGSVHATFDISPLLAERRSVLITLIGTNAALTFALALTAWLTVRRMMRPVRVLASHLNASPETPVEPIADSLIKTAPREFRGLFAAFNRMAEAVRDREALSRHLAEEERLASLGRLASGMAHEINNPLGGLFNAIDTLKEHGERSDVRRRTIDLIDRGLKGIRDVVRTTLVTYRTDRDVRSLQRADIDDLKLLIEPEVRRKNLTVRWRNESHDELWVSPSVVRQVLLNLLLNACQATPTGGEISFEALVENSSLVAVVGDTGPGLSDSARDVLVGQHDHAVVGSGGGLGLWMVRRLIKEGGGTIVVYPRSPTGTTIRVALPIGDEEGLAHVA</sequence>
<dbReference type="Pfam" id="PF00512">
    <property type="entry name" value="HisKA"/>
    <property type="match status" value="1"/>
</dbReference>
<evidence type="ECO:0000256" key="3">
    <source>
        <dbReference type="ARBA" id="ARBA00022553"/>
    </source>
</evidence>
<keyword evidence="7" id="KW-0067">ATP-binding</keyword>
<keyword evidence="9" id="KW-1133">Transmembrane helix</keyword>
<dbReference type="EC" id="2.7.13.3" evidence="2"/>
<keyword evidence="3" id="KW-0597">Phosphoprotein</keyword>
<evidence type="ECO:0000256" key="6">
    <source>
        <dbReference type="ARBA" id="ARBA00022777"/>
    </source>
</evidence>
<keyword evidence="12" id="KW-1185">Reference proteome</keyword>
<keyword evidence="9" id="KW-0812">Transmembrane</keyword>
<feature type="domain" description="Histidine kinase" evidence="10">
    <location>
        <begin position="248"/>
        <end position="453"/>
    </location>
</feature>
<dbReference type="EMBL" id="VCMV01000079">
    <property type="protein sequence ID" value="KAB0264209.1"/>
    <property type="molecule type" value="Genomic_DNA"/>
</dbReference>
<proteinExistence type="predicted"/>
<keyword evidence="8" id="KW-0902">Two-component regulatory system</keyword>
<dbReference type="PANTHER" id="PTHR43065:SF10">
    <property type="entry name" value="PEROXIDE STRESS-ACTIVATED HISTIDINE KINASE MAK3"/>
    <property type="match status" value="1"/>
</dbReference>
<dbReference type="OrthoDB" id="7818322at2"/>
<evidence type="ECO:0000256" key="7">
    <source>
        <dbReference type="ARBA" id="ARBA00022840"/>
    </source>
</evidence>
<gene>
    <name evidence="11" type="ORF">FEZ63_24490</name>
</gene>
<evidence type="ECO:0000256" key="1">
    <source>
        <dbReference type="ARBA" id="ARBA00000085"/>
    </source>
</evidence>
<evidence type="ECO:0000256" key="2">
    <source>
        <dbReference type="ARBA" id="ARBA00012438"/>
    </source>
</evidence>
<dbReference type="InterPro" id="IPR036097">
    <property type="entry name" value="HisK_dim/P_sf"/>
</dbReference>
<dbReference type="GO" id="GO:0000155">
    <property type="term" value="F:phosphorelay sensor kinase activity"/>
    <property type="evidence" value="ECO:0007669"/>
    <property type="project" value="InterPro"/>
</dbReference>
<protein>
    <recommendedName>
        <fullName evidence="2">histidine kinase</fullName>
        <ecNumber evidence="2">2.7.13.3</ecNumber>
    </recommendedName>
</protein>
<dbReference type="PROSITE" id="PS50109">
    <property type="entry name" value="HIS_KIN"/>
    <property type="match status" value="1"/>
</dbReference>
<dbReference type="Proteomes" id="UP000325684">
    <property type="component" value="Unassembled WGS sequence"/>
</dbReference>
<dbReference type="Pfam" id="PF02518">
    <property type="entry name" value="HATPase_c"/>
    <property type="match status" value="1"/>
</dbReference>
<dbReference type="InterPro" id="IPR003594">
    <property type="entry name" value="HATPase_dom"/>
</dbReference>